<evidence type="ECO:0000256" key="4">
    <source>
        <dbReference type="ARBA" id="ARBA00023136"/>
    </source>
</evidence>
<dbReference type="Gene3D" id="1.20.1600.10">
    <property type="entry name" value="Outer membrane efflux proteins (OEP)"/>
    <property type="match status" value="1"/>
</dbReference>
<evidence type="ECO:0000256" key="5">
    <source>
        <dbReference type="ARBA" id="ARBA00023237"/>
    </source>
</evidence>
<gene>
    <name evidence="6" type="ORF">Q361_11328</name>
</gene>
<keyword evidence="7" id="KW-1185">Reference proteome</keyword>
<keyword evidence="5" id="KW-0998">Cell outer membrane</keyword>
<dbReference type="AlphaFoldDB" id="A0A2S4N608"/>
<keyword evidence="3" id="KW-0812">Transmembrane</keyword>
<reference evidence="6 7" key="1">
    <citation type="submission" date="2018-01" db="EMBL/GenBank/DDBJ databases">
        <title>Genomic Encyclopedia of Type Strains, Phase I: the one thousand microbial genomes (KMG-I) project.</title>
        <authorList>
            <person name="Goeker M."/>
        </authorList>
    </citation>
    <scope>NUCLEOTIDE SEQUENCE [LARGE SCALE GENOMIC DNA]</scope>
    <source>
        <strain evidence="6 7">DSM 17960</strain>
    </source>
</reference>
<dbReference type="GO" id="GO:0015288">
    <property type="term" value="F:porin activity"/>
    <property type="evidence" value="ECO:0007669"/>
    <property type="project" value="TreeGrafter"/>
</dbReference>
<evidence type="ECO:0000256" key="3">
    <source>
        <dbReference type="ARBA" id="ARBA00022692"/>
    </source>
</evidence>
<evidence type="ECO:0000313" key="6">
    <source>
        <dbReference type="EMBL" id="POS01149.1"/>
    </source>
</evidence>
<dbReference type="PANTHER" id="PTHR30026:SF20">
    <property type="entry name" value="OUTER MEMBRANE PROTEIN TOLC"/>
    <property type="match status" value="1"/>
</dbReference>
<keyword evidence="4" id="KW-0472">Membrane</keyword>
<evidence type="ECO:0000256" key="1">
    <source>
        <dbReference type="ARBA" id="ARBA00004442"/>
    </source>
</evidence>
<dbReference type="RefSeq" id="WP_103726690.1">
    <property type="nucleotide sequence ID" value="NZ_PQNY01000013.1"/>
</dbReference>
<organism evidence="6 7">
    <name type="scientific">Flavobacterium croceum DSM 17960</name>
    <dbReference type="NCBI Taxonomy" id="1121886"/>
    <lineage>
        <taxon>Bacteria</taxon>
        <taxon>Pseudomonadati</taxon>
        <taxon>Bacteroidota</taxon>
        <taxon>Flavobacteriia</taxon>
        <taxon>Flavobacteriales</taxon>
        <taxon>Flavobacteriaceae</taxon>
        <taxon>Flavobacterium</taxon>
    </lineage>
</organism>
<dbReference type="OrthoDB" id="976750at2"/>
<dbReference type="Proteomes" id="UP000237056">
    <property type="component" value="Unassembled WGS sequence"/>
</dbReference>
<sequence length="410" mass="47054">MNKIVALLLFFTSVVYSQNISLLECYQLAEKNYPLAQQISLLDQKNNFDTKALSKNKLPKIDVNAQVTYQSEVTMMPISLPNVSISPLNKDQYRTTLDVTQLIYNGGLTDASIKSKAAQTASQKQSVLVNLYQLKPKINQYYFTVLLYQEKIELLKAKQQLLLSKIKEIKVAVKNGAVLPASEQVLEVENIKIDQQITDFQTEKLKNISNLSQVLGAKIADDAKFQYEFSEITSTRPEYEYFNLKNKEIELSKQVLDKSRLPKINAFAQLGYGNPALNMLKNSFESFYYTGIKLNWNLFDWNKIKIEKQSLLINSQIIETEKEVFDLNKNAQRKETELEIQKLKSFLQQDQDIIALREKILKSADAQMRNGVITSADYLVEATNLFEAKTNEKLHKVQLYLAQANYQIIK</sequence>
<keyword evidence="2" id="KW-1134">Transmembrane beta strand</keyword>
<protein>
    <submittedName>
        <fullName evidence="6">Outer membrane protein TolC</fullName>
    </submittedName>
</protein>
<dbReference type="SUPFAM" id="SSF56954">
    <property type="entry name" value="Outer membrane efflux proteins (OEP)"/>
    <property type="match status" value="1"/>
</dbReference>
<comment type="caution">
    <text evidence="6">The sequence shown here is derived from an EMBL/GenBank/DDBJ whole genome shotgun (WGS) entry which is preliminary data.</text>
</comment>
<dbReference type="GO" id="GO:1990281">
    <property type="term" value="C:efflux pump complex"/>
    <property type="evidence" value="ECO:0007669"/>
    <property type="project" value="TreeGrafter"/>
</dbReference>
<evidence type="ECO:0000256" key="2">
    <source>
        <dbReference type="ARBA" id="ARBA00022452"/>
    </source>
</evidence>
<dbReference type="EMBL" id="PQNY01000013">
    <property type="protein sequence ID" value="POS01149.1"/>
    <property type="molecule type" value="Genomic_DNA"/>
</dbReference>
<proteinExistence type="predicted"/>
<name>A0A2S4N608_9FLAO</name>
<dbReference type="PANTHER" id="PTHR30026">
    <property type="entry name" value="OUTER MEMBRANE PROTEIN TOLC"/>
    <property type="match status" value="1"/>
</dbReference>
<accession>A0A2S4N608</accession>
<dbReference type="InterPro" id="IPR051906">
    <property type="entry name" value="TolC-like"/>
</dbReference>
<comment type="subcellular location">
    <subcellularLocation>
        <location evidence="1">Cell outer membrane</location>
    </subcellularLocation>
</comment>
<evidence type="ECO:0000313" key="7">
    <source>
        <dbReference type="Proteomes" id="UP000237056"/>
    </source>
</evidence>
<dbReference type="GO" id="GO:0009279">
    <property type="term" value="C:cell outer membrane"/>
    <property type="evidence" value="ECO:0007669"/>
    <property type="project" value="UniProtKB-SubCell"/>
</dbReference>
<dbReference type="GO" id="GO:0015562">
    <property type="term" value="F:efflux transmembrane transporter activity"/>
    <property type="evidence" value="ECO:0007669"/>
    <property type="project" value="InterPro"/>
</dbReference>